<dbReference type="Proteomes" id="UP000886752">
    <property type="component" value="Unassembled WGS sequence"/>
</dbReference>
<comment type="caution">
    <text evidence="1">The sequence shown here is derived from an EMBL/GenBank/DDBJ whole genome shotgun (WGS) entry which is preliminary data.</text>
</comment>
<protein>
    <submittedName>
        <fullName evidence="1">Cupin domain-containing protein</fullName>
    </submittedName>
</protein>
<gene>
    <name evidence="1" type="ORF">H9894_09845</name>
</gene>
<organism evidence="1 2">
    <name type="scientific">Candidatus Desulfovibrio intestinipullorum</name>
    <dbReference type="NCBI Taxonomy" id="2838536"/>
    <lineage>
        <taxon>Bacteria</taxon>
        <taxon>Pseudomonadati</taxon>
        <taxon>Thermodesulfobacteriota</taxon>
        <taxon>Desulfovibrionia</taxon>
        <taxon>Desulfovibrionales</taxon>
        <taxon>Desulfovibrionaceae</taxon>
        <taxon>Desulfovibrio</taxon>
    </lineage>
</organism>
<dbReference type="SUPFAM" id="SSF51182">
    <property type="entry name" value="RmlC-like cupins"/>
    <property type="match status" value="1"/>
</dbReference>
<dbReference type="EMBL" id="DXHV01000082">
    <property type="protein sequence ID" value="HIW01468.1"/>
    <property type="molecule type" value="Genomic_DNA"/>
</dbReference>
<accession>A0A9D1PZL8</accession>
<dbReference type="Gene3D" id="2.60.120.10">
    <property type="entry name" value="Jelly Rolls"/>
    <property type="match status" value="1"/>
</dbReference>
<dbReference type="AlphaFoldDB" id="A0A9D1PZL8"/>
<dbReference type="CDD" id="cd02208">
    <property type="entry name" value="cupin_RmlC-like"/>
    <property type="match status" value="1"/>
</dbReference>
<evidence type="ECO:0000313" key="1">
    <source>
        <dbReference type="EMBL" id="HIW01468.1"/>
    </source>
</evidence>
<sequence>MIEGTVHATTIIGADYIDLKVIDTPGGAVLHMLRPALGLLGGQEGWMQVGEVYFSEVLPGAVKAWKRHARQTQHFAVPAGRLGIVLCDARESSLTRGAVQKLVLGRRDTYALLRIPCGVWYGFTALGDEPALICNVTDLPHDPEEGEKMDPDSDKAGAIPFSWKHPDFAC</sequence>
<evidence type="ECO:0000313" key="2">
    <source>
        <dbReference type="Proteomes" id="UP000886752"/>
    </source>
</evidence>
<reference evidence="1" key="2">
    <citation type="submission" date="2021-04" db="EMBL/GenBank/DDBJ databases">
        <authorList>
            <person name="Gilroy R."/>
        </authorList>
    </citation>
    <scope>NUCLEOTIDE SEQUENCE</scope>
    <source>
        <strain evidence="1">ChiHecec2B26-446</strain>
    </source>
</reference>
<reference evidence="1" key="1">
    <citation type="journal article" date="2021" name="PeerJ">
        <title>Extensive microbial diversity within the chicken gut microbiome revealed by metagenomics and culture.</title>
        <authorList>
            <person name="Gilroy R."/>
            <person name="Ravi A."/>
            <person name="Getino M."/>
            <person name="Pursley I."/>
            <person name="Horton D.L."/>
            <person name="Alikhan N.F."/>
            <person name="Baker D."/>
            <person name="Gharbi K."/>
            <person name="Hall N."/>
            <person name="Watson M."/>
            <person name="Adriaenssens E.M."/>
            <person name="Foster-Nyarko E."/>
            <person name="Jarju S."/>
            <person name="Secka A."/>
            <person name="Antonio M."/>
            <person name="Oren A."/>
            <person name="Chaudhuri R.R."/>
            <person name="La Ragione R."/>
            <person name="Hildebrand F."/>
            <person name="Pallen M.J."/>
        </authorList>
    </citation>
    <scope>NUCLEOTIDE SEQUENCE</scope>
    <source>
        <strain evidence="1">ChiHecec2B26-446</strain>
    </source>
</reference>
<name>A0A9D1PZL8_9BACT</name>
<dbReference type="InterPro" id="IPR014710">
    <property type="entry name" value="RmlC-like_jellyroll"/>
</dbReference>
<proteinExistence type="predicted"/>
<dbReference type="InterPro" id="IPR011051">
    <property type="entry name" value="RmlC_Cupin_sf"/>
</dbReference>